<dbReference type="EMBL" id="JABCRI010000016">
    <property type="protein sequence ID" value="KAF8391920.1"/>
    <property type="molecule type" value="Genomic_DNA"/>
</dbReference>
<reference evidence="1 2" key="1">
    <citation type="submission" date="2020-04" db="EMBL/GenBank/DDBJ databases">
        <title>Plant Genome Project.</title>
        <authorList>
            <person name="Zhang R.-G."/>
        </authorList>
    </citation>
    <scope>NUCLEOTIDE SEQUENCE [LARGE SCALE GENOMIC DNA]</scope>
    <source>
        <strain evidence="1">YNK0</strain>
        <tissue evidence="1">Leaf</tissue>
    </source>
</reference>
<evidence type="ECO:0000313" key="1">
    <source>
        <dbReference type="EMBL" id="KAF8391920.1"/>
    </source>
</evidence>
<proteinExistence type="predicted"/>
<dbReference type="AlphaFoldDB" id="A0A834YRL9"/>
<keyword evidence="2" id="KW-1185">Reference proteome</keyword>
<sequence length="99" mass="11783">MWSCLRIPKEREEAERHFLENGALLLEEMITSFNGRSNPIRSFSKQELDRATNNYHQDGFLHQDWSYKLYKGTYEDRAISVKKFAGDHDPQRYIGWSIN</sequence>
<protein>
    <submittedName>
        <fullName evidence="1">Uncharacterized protein</fullName>
    </submittedName>
</protein>
<dbReference type="Proteomes" id="UP000655225">
    <property type="component" value="Unassembled WGS sequence"/>
</dbReference>
<organism evidence="1 2">
    <name type="scientific">Tetracentron sinense</name>
    <name type="common">Spur-leaf</name>
    <dbReference type="NCBI Taxonomy" id="13715"/>
    <lineage>
        <taxon>Eukaryota</taxon>
        <taxon>Viridiplantae</taxon>
        <taxon>Streptophyta</taxon>
        <taxon>Embryophyta</taxon>
        <taxon>Tracheophyta</taxon>
        <taxon>Spermatophyta</taxon>
        <taxon>Magnoliopsida</taxon>
        <taxon>Trochodendrales</taxon>
        <taxon>Trochodendraceae</taxon>
        <taxon>Tetracentron</taxon>
    </lineage>
</organism>
<dbReference type="OrthoDB" id="75710at2759"/>
<dbReference type="OMA" id="YIGWSIN"/>
<comment type="caution">
    <text evidence="1">The sequence shown here is derived from an EMBL/GenBank/DDBJ whole genome shotgun (WGS) entry which is preliminary data.</text>
</comment>
<dbReference type="Gene3D" id="3.30.200.20">
    <property type="entry name" value="Phosphorylase Kinase, domain 1"/>
    <property type="match status" value="1"/>
</dbReference>
<accession>A0A834YRL9</accession>
<evidence type="ECO:0000313" key="2">
    <source>
        <dbReference type="Proteomes" id="UP000655225"/>
    </source>
</evidence>
<gene>
    <name evidence="1" type="ORF">HHK36_022260</name>
</gene>
<name>A0A834YRL9_TETSI</name>